<name>A0A4R5QLJ1_9PROT</name>
<evidence type="ECO:0000313" key="2">
    <source>
        <dbReference type="EMBL" id="TDH63577.1"/>
    </source>
</evidence>
<gene>
    <name evidence="2" type="ORF">E2C06_06605</name>
</gene>
<evidence type="ECO:0000259" key="1">
    <source>
        <dbReference type="Pfam" id="PF07883"/>
    </source>
</evidence>
<sequence>MSAPRFGRITAGPAAPAGGEALSELLAGGGARVVRIASRGQVDPEGAWYDQAEDEFVLLLRGAARLGFADGTERSLAPGDWAVIPAHCRHRVAWTDPAGETLWFAVHLPPA</sequence>
<dbReference type="InterPro" id="IPR014710">
    <property type="entry name" value="RmlC-like_jellyroll"/>
</dbReference>
<keyword evidence="3" id="KW-1185">Reference proteome</keyword>
<dbReference type="CDD" id="cd06981">
    <property type="entry name" value="cupin_reut_a1446"/>
    <property type="match status" value="1"/>
</dbReference>
<dbReference type="SUPFAM" id="SSF51182">
    <property type="entry name" value="RmlC-like cupins"/>
    <property type="match status" value="1"/>
</dbReference>
<dbReference type="OrthoDB" id="9798585at2"/>
<dbReference type="InterPro" id="IPR011051">
    <property type="entry name" value="RmlC_Cupin_sf"/>
</dbReference>
<dbReference type="Proteomes" id="UP000295096">
    <property type="component" value="Unassembled WGS sequence"/>
</dbReference>
<reference evidence="2 3" key="1">
    <citation type="journal article" date="2016" name="J. Microbiol.">
        <title>Dankookia rubra gen. nov., sp. nov., an alphaproteobacterium isolated from sediment of a shallow stream.</title>
        <authorList>
            <person name="Kim W.H."/>
            <person name="Kim D.H."/>
            <person name="Kang K."/>
            <person name="Ahn T.Y."/>
        </authorList>
    </citation>
    <scope>NUCLEOTIDE SEQUENCE [LARGE SCALE GENOMIC DNA]</scope>
    <source>
        <strain evidence="2 3">JCM30602</strain>
    </source>
</reference>
<comment type="caution">
    <text evidence="2">The sequence shown here is derived from an EMBL/GenBank/DDBJ whole genome shotgun (WGS) entry which is preliminary data.</text>
</comment>
<dbReference type="InterPro" id="IPR013096">
    <property type="entry name" value="Cupin_2"/>
</dbReference>
<accession>A0A4R5QLJ1</accession>
<organism evidence="2 3">
    <name type="scientific">Dankookia rubra</name>
    <dbReference type="NCBI Taxonomy" id="1442381"/>
    <lineage>
        <taxon>Bacteria</taxon>
        <taxon>Pseudomonadati</taxon>
        <taxon>Pseudomonadota</taxon>
        <taxon>Alphaproteobacteria</taxon>
        <taxon>Acetobacterales</taxon>
        <taxon>Roseomonadaceae</taxon>
        <taxon>Dankookia</taxon>
    </lineage>
</organism>
<protein>
    <submittedName>
        <fullName evidence="2">Cupin domain-containing protein</fullName>
    </submittedName>
</protein>
<dbReference type="Gene3D" id="2.60.120.10">
    <property type="entry name" value="Jelly Rolls"/>
    <property type="match status" value="1"/>
</dbReference>
<evidence type="ECO:0000313" key="3">
    <source>
        <dbReference type="Proteomes" id="UP000295096"/>
    </source>
</evidence>
<dbReference type="AlphaFoldDB" id="A0A4R5QLJ1"/>
<proteinExistence type="predicted"/>
<feature type="domain" description="Cupin type-2" evidence="1">
    <location>
        <begin position="50"/>
        <end position="105"/>
    </location>
</feature>
<dbReference type="EMBL" id="SMSJ01000005">
    <property type="protein sequence ID" value="TDH63577.1"/>
    <property type="molecule type" value="Genomic_DNA"/>
</dbReference>
<dbReference type="Pfam" id="PF07883">
    <property type="entry name" value="Cupin_2"/>
    <property type="match status" value="1"/>
</dbReference>